<protein>
    <recommendedName>
        <fullName evidence="3">DUF3348 domain-containing protein</fullName>
    </recommendedName>
</protein>
<reference evidence="1 2" key="1">
    <citation type="submission" date="2019-11" db="EMBL/GenBank/DDBJ databases">
        <authorList>
            <person name="Holert J."/>
        </authorList>
    </citation>
    <scope>NUCLEOTIDE SEQUENCE [LARGE SCALE GENOMIC DNA]</scope>
    <source>
        <strain evidence="1">BC5_2</strain>
    </source>
</reference>
<dbReference type="EMBL" id="CACSII010000001">
    <property type="protein sequence ID" value="CAA0080960.1"/>
    <property type="molecule type" value="Genomic_DNA"/>
</dbReference>
<dbReference type="InterPro" id="IPR021783">
    <property type="entry name" value="DUF3348"/>
</dbReference>
<dbReference type="AlphaFoldDB" id="A0A5S9MVP0"/>
<evidence type="ECO:0008006" key="3">
    <source>
        <dbReference type="Google" id="ProtNLM"/>
    </source>
</evidence>
<organism evidence="1 2">
    <name type="scientific">BD1-7 clade bacterium</name>
    <dbReference type="NCBI Taxonomy" id="2029982"/>
    <lineage>
        <taxon>Bacteria</taxon>
        <taxon>Pseudomonadati</taxon>
        <taxon>Pseudomonadota</taxon>
        <taxon>Gammaproteobacteria</taxon>
        <taxon>Cellvibrionales</taxon>
        <taxon>Spongiibacteraceae</taxon>
        <taxon>BD1-7 clade</taxon>
    </lineage>
</organism>
<sequence length="258" mass="29181">MAQGTLFDAYQGSRLVRVLSDLTLADTPVSHKNFALRLGEFIDLSDAFALSDQLRSLPRLRFKAAETADLETLKNTFMAAQSAAIDAIMASFVPMEASPGSGRPMPLPRLSDERFTRPDQLQEAYHRFYTLHQSDMEGHVLRIRHQIKEAAQQQSEAMMQLNTLDNAVSDALLPHQRKLLTIIPRLMNTRFQHLLTLHQQQNTDTNTDDSAALWQAPGQWLAQYHQELQSVMLAELELRFLPVLGMIEAMENEESPAL</sequence>
<dbReference type="OrthoDB" id="5949373at2"/>
<evidence type="ECO:0000313" key="2">
    <source>
        <dbReference type="Proteomes" id="UP000434580"/>
    </source>
</evidence>
<name>A0A5S9MVP0_9GAMM</name>
<dbReference type="Pfam" id="PF11828">
    <property type="entry name" value="DUF3348"/>
    <property type="match status" value="1"/>
</dbReference>
<evidence type="ECO:0000313" key="1">
    <source>
        <dbReference type="EMBL" id="CAA0080960.1"/>
    </source>
</evidence>
<proteinExistence type="predicted"/>
<accession>A0A5S9MVP0</accession>
<dbReference type="Proteomes" id="UP000434580">
    <property type="component" value="Unassembled WGS sequence"/>
</dbReference>
<gene>
    <name evidence="1" type="ORF">DPBNPPHM_00305</name>
</gene>